<evidence type="ECO:0000313" key="2">
    <source>
        <dbReference type="Proteomes" id="UP000431575"/>
    </source>
</evidence>
<name>A0A4Q5E9F7_BACUN</name>
<dbReference type="AlphaFoldDB" id="A0A4Q5E9F7"/>
<dbReference type="RefSeq" id="WP_130080719.1">
    <property type="nucleotide sequence ID" value="NZ_RCXX01000005.1"/>
</dbReference>
<reference evidence="1 2" key="1">
    <citation type="journal article" date="2019" name="Nat. Med.">
        <title>A library of human gut bacterial isolates paired with longitudinal multiomics data enables mechanistic microbiome research.</title>
        <authorList>
            <person name="Poyet M."/>
            <person name="Groussin M."/>
            <person name="Gibbons S.M."/>
            <person name="Avila-Pacheco J."/>
            <person name="Jiang X."/>
            <person name="Kearney S.M."/>
            <person name="Perrotta A.R."/>
            <person name="Berdy B."/>
            <person name="Zhao S."/>
            <person name="Lieberman T.D."/>
            <person name="Swanson P.K."/>
            <person name="Smith M."/>
            <person name="Roesemann S."/>
            <person name="Alexander J.E."/>
            <person name="Rich S.A."/>
            <person name="Livny J."/>
            <person name="Vlamakis H."/>
            <person name="Clish C."/>
            <person name="Bullock K."/>
            <person name="Deik A."/>
            <person name="Scott J."/>
            <person name="Pierce K.A."/>
            <person name="Xavier R.J."/>
            <person name="Alm E.J."/>
        </authorList>
    </citation>
    <scope>NUCLEOTIDE SEQUENCE [LARGE SCALE GENOMIC DNA]</scope>
    <source>
        <strain evidence="1 2">BIOML-A6</strain>
    </source>
</reference>
<gene>
    <name evidence="1" type="ORF">GAP41_10990</name>
</gene>
<dbReference type="EMBL" id="WCTM01000006">
    <property type="protein sequence ID" value="KAB4242167.1"/>
    <property type="molecule type" value="Genomic_DNA"/>
</dbReference>
<accession>A0A4Q5E9F7</accession>
<protein>
    <submittedName>
        <fullName evidence="1">Uncharacterized protein</fullName>
    </submittedName>
</protein>
<sequence length="578" mass="67463">MGKEIYTAVANLPEHLVTPEIAQAAIEEGNLKLLDCLPHRYLTEEAVMSIINRNEKSYCWDSFRLSNIPEPLRSGQLCEFAVKKDTDNILHVPENLRSLAMLEKMLERKDAGLKYLHLFRPSLWNAELVRKGISSVYTRTYDSYRSGRYGGSQTAYDIKRVQILLSFVPIAILNRRFYLDLFSVGLKAEDMDAVVPNRYKHKEYYMRMAGTDFKFVPSSHYDYDTITEAISHDKLSICQSQYDRNGIMEKHKETIFRLIDDKMANLIVSKEPRAFKYLPGTFQTSARLIKALEADERDNIRLGKDFKHLLTEEVCKTYVRKNIETPEFPESVWTPEFVEYCMAHGTSFRWFAQMPKQMQTREIVYKVLEYGGHHLSEVRPELISLEQAQRLYRKNEYYREYIPQRFIAEFRNETGLEEAFFGGEVSFSHLREFRENNTYCKLGNTYIGIRSELGIRYNTYQVLVVTRRIPQTFRPVTLFECPIGTFHTTWLEKLIADNDASFVKPSVPKEFKPYQFNGYYTVEKVGEEDGVAIYANELLEERVFYTAQLETGVKMKHSLSELRNEIRSSRVAGKEKAA</sequence>
<evidence type="ECO:0000313" key="1">
    <source>
        <dbReference type="EMBL" id="KAB4242167.1"/>
    </source>
</evidence>
<comment type="caution">
    <text evidence="1">The sequence shown here is derived from an EMBL/GenBank/DDBJ whole genome shotgun (WGS) entry which is preliminary data.</text>
</comment>
<organism evidence="1 2">
    <name type="scientific">Bacteroides uniformis</name>
    <dbReference type="NCBI Taxonomy" id="820"/>
    <lineage>
        <taxon>Bacteria</taxon>
        <taxon>Pseudomonadati</taxon>
        <taxon>Bacteroidota</taxon>
        <taxon>Bacteroidia</taxon>
        <taxon>Bacteroidales</taxon>
        <taxon>Bacteroidaceae</taxon>
        <taxon>Bacteroides</taxon>
    </lineage>
</organism>
<proteinExistence type="predicted"/>
<dbReference type="Proteomes" id="UP000431575">
    <property type="component" value="Unassembled WGS sequence"/>
</dbReference>